<dbReference type="OrthoDB" id="6108017at2759"/>
<dbReference type="Gene3D" id="1.10.10.820">
    <property type="match status" value="1"/>
</dbReference>
<dbReference type="GO" id="GO:0048731">
    <property type="term" value="P:system development"/>
    <property type="evidence" value="ECO:0007669"/>
    <property type="project" value="UniProtKB-ARBA"/>
</dbReference>
<evidence type="ECO:0000256" key="1">
    <source>
        <dbReference type="ARBA" id="ARBA00008314"/>
    </source>
</evidence>
<protein>
    <recommendedName>
        <fullName evidence="9">Myosin motor domain-containing protein</fullName>
    </recommendedName>
</protein>
<feature type="binding site" evidence="7">
    <location>
        <begin position="187"/>
        <end position="194"/>
    </location>
    <ligand>
        <name>ATP</name>
        <dbReference type="ChEBI" id="CHEBI:30616"/>
    </ligand>
</feature>
<keyword evidence="2 7" id="KW-0547">Nucleotide-binding</keyword>
<dbReference type="GO" id="GO:0048513">
    <property type="term" value="P:animal organ development"/>
    <property type="evidence" value="ECO:0007669"/>
    <property type="project" value="UniProtKB-ARBA"/>
</dbReference>
<dbReference type="InterPro" id="IPR001609">
    <property type="entry name" value="Myosin_head_motor_dom-like"/>
</dbReference>
<dbReference type="PANTHER" id="PTHR13140:SF706">
    <property type="entry name" value="DILUTE CLASS UNCONVENTIONAL MYOSIN, ISOFORM C"/>
    <property type="match status" value="1"/>
</dbReference>
<dbReference type="PROSITE" id="PS51456">
    <property type="entry name" value="MYOSIN_MOTOR"/>
    <property type="match status" value="1"/>
</dbReference>
<gene>
    <name evidence="10" type="ORF">DSTB1V02_LOCUS6471</name>
</gene>
<dbReference type="InterPro" id="IPR036961">
    <property type="entry name" value="Kinesin_motor_dom_sf"/>
</dbReference>
<keyword evidence="6 7" id="KW-0009">Actin-binding</keyword>
<keyword evidence="11" id="KW-1185">Reference proteome</keyword>
<dbReference type="InterPro" id="IPR027417">
    <property type="entry name" value="P-loop_NTPase"/>
</dbReference>
<reference evidence="10" key="1">
    <citation type="submission" date="2020-11" db="EMBL/GenBank/DDBJ databases">
        <authorList>
            <person name="Tran Van P."/>
        </authorList>
    </citation>
    <scope>NUCLEOTIDE SEQUENCE</scope>
</reference>
<accession>A0A7R8XAB8</accession>
<dbReference type="GO" id="GO:0009888">
    <property type="term" value="P:tissue development"/>
    <property type="evidence" value="ECO:0007669"/>
    <property type="project" value="UniProtKB-ARBA"/>
</dbReference>
<evidence type="ECO:0000256" key="5">
    <source>
        <dbReference type="ARBA" id="ARBA00023175"/>
    </source>
</evidence>
<dbReference type="GO" id="GO:0005524">
    <property type="term" value="F:ATP binding"/>
    <property type="evidence" value="ECO:0007669"/>
    <property type="project" value="UniProtKB-UniRule"/>
</dbReference>
<evidence type="ECO:0000313" key="11">
    <source>
        <dbReference type="Proteomes" id="UP000677054"/>
    </source>
</evidence>
<dbReference type="GO" id="GO:0051015">
    <property type="term" value="F:actin filament binding"/>
    <property type="evidence" value="ECO:0007669"/>
    <property type="project" value="TreeGrafter"/>
</dbReference>
<dbReference type="Gene3D" id="1.20.58.530">
    <property type="match status" value="1"/>
</dbReference>
<dbReference type="Gene3D" id="1.20.5.190">
    <property type="match status" value="2"/>
</dbReference>
<evidence type="ECO:0000256" key="2">
    <source>
        <dbReference type="ARBA" id="ARBA00022741"/>
    </source>
</evidence>
<dbReference type="GO" id="GO:0016020">
    <property type="term" value="C:membrane"/>
    <property type="evidence" value="ECO:0007669"/>
    <property type="project" value="TreeGrafter"/>
</dbReference>
<dbReference type="GO" id="GO:0000146">
    <property type="term" value="F:microfilament motor activity"/>
    <property type="evidence" value="ECO:0007669"/>
    <property type="project" value="TreeGrafter"/>
</dbReference>
<comment type="similarity">
    <text evidence="1 7">Belongs to the TRAFAC class myosin-kinesin ATPase superfamily. Myosin family.</text>
</comment>
<dbReference type="GO" id="GO:0007015">
    <property type="term" value="P:actin filament organization"/>
    <property type="evidence" value="ECO:0007669"/>
    <property type="project" value="TreeGrafter"/>
</dbReference>
<dbReference type="PROSITE" id="PS50096">
    <property type="entry name" value="IQ"/>
    <property type="match status" value="4"/>
</dbReference>
<evidence type="ECO:0000256" key="3">
    <source>
        <dbReference type="ARBA" id="ARBA00022840"/>
    </source>
</evidence>
<dbReference type="SUPFAM" id="SSF52540">
    <property type="entry name" value="P-loop containing nucleoside triphosphate hydrolases"/>
    <property type="match status" value="2"/>
</dbReference>
<feature type="domain" description="Myosin motor" evidence="9">
    <location>
        <begin position="1"/>
        <end position="713"/>
    </location>
</feature>
<dbReference type="FunFam" id="1.10.10.820:FF:000001">
    <property type="entry name" value="Myosin heavy chain"/>
    <property type="match status" value="1"/>
</dbReference>
<dbReference type="Pfam" id="PF00063">
    <property type="entry name" value="Myosin_head"/>
    <property type="match status" value="1"/>
</dbReference>
<organism evidence="10">
    <name type="scientific">Darwinula stevensoni</name>
    <dbReference type="NCBI Taxonomy" id="69355"/>
    <lineage>
        <taxon>Eukaryota</taxon>
        <taxon>Metazoa</taxon>
        <taxon>Ecdysozoa</taxon>
        <taxon>Arthropoda</taxon>
        <taxon>Crustacea</taxon>
        <taxon>Oligostraca</taxon>
        <taxon>Ostracoda</taxon>
        <taxon>Podocopa</taxon>
        <taxon>Podocopida</taxon>
        <taxon>Darwinulocopina</taxon>
        <taxon>Darwinuloidea</taxon>
        <taxon>Darwinulidae</taxon>
        <taxon>Darwinula</taxon>
    </lineage>
</organism>
<dbReference type="EMBL" id="CAJPEV010001189">
    <property type="protein sequence ID" value="CAG0891258.1"/>
    <property type="molecule type" value="Genomic_DNA"/>
</dbReference>
<keyword evidence="3 7" id="KW-0067">ATP-binding</keyword>
<evidence type="ECO:0000256" key="4">
    <source>
        <dbReference type="ARBA" id="ARBA00023123"/>
    </source>
</evidence>
<feature type="region of interest" description="Disordered" evidence="8">
    <location>
        <begin position="625"/>
        <end position="648"/>
    </location>
</feature>
<evidence type="ECO:0000256" key="8">
    <source>
        <dbReference type="SAM" id="MobiDB-lite"/>
    </source>
</evidence>
<feature type="region of interest" description="Actin-binding" evidence="7">
    <location>
        <begin position="671"/>
        <end position="693"/>
    </location>
</feature>
<evidence type="ECO:0000256" key="7">
    <source>
        <dbReference type="PROSITE-ProRule" id="PRU00782"/>
    </source>
</evidence>
<keyword evidence="4 7" id="KW-0518">Myosin</keyword>
<sequence length="993" mass="113821">MTLVFIDSSRFYITGIILVAINPYQELPIYGIESIRKYEGRDKDSLDPHIFAVAEAAFAQMDRKKANQSIIVSGESGAGKTVSAKYVMRYFASVSGSNDEVHIEQKVLASNPIMEAIGNAKTTQNDNSSRFGKYIELDFTKQCTIMGANMRTYLLEKSRVVFQAANERNYHIFYQLKKANQSIIVSGESGAGKTVSAKYVMRYFASVSGSNDEVHIEQKVLASNPIMEAIGNAKTTQNDNSSRFGKYIELDFTKQCTIMGANMRTYLLEKSRVVFQAANERNYHIFYQLCSARNLAEMKPMRLVHQDKFHYLNQGGNSYIDGIDDSKQFLATQKALKTFGISCKMQFQLFRVLAAILHIGNIAILDSLDQSESCRIPKDDPHLQIASDLLQVDRKRLAKWLTNRHIVQRREVFKKPMVSSEAVFARDALAKHIYMSQFAFIVECINKSLTSTSSPSRFIGILDIYGFESFDINSFEQFCINYANEKLQQQYCQHVFKLEQEEYSREEIDWKSIDFYDNQPCIDLIEGKPLGILSLLDEECRMPNGSDKSWIGKLYDKCKKQEQFNKPRLSNSAFIISHFADQVQYECAGFLEKNRDIVYEELIAVARDSHDSYVAELFLTEEQRAEKSKKRRASEPVKPSKSIGKASTAEVSHSALKHLKQTVGSQFRDSLNQLMKTLTATTPHYVRCIKPNRNKKPFSFDPKNVTQQLRACGDEEKYRFGKTKLFLRTNALAYMETCLSGRILACHILIQKISRGYLSRRKYTVYFFRREEDNVRPLKQRNHIGQLLHIDEINSELKKKDNSGNTAFLHTYRLAEKIRRTRAAIKIQKNAVVIQKHFKGYSARRKFKHIKKTVLFLQTCGRGLLARKSRTAEGIRRTRAAIIIQKNVRTFICRRRYQRLRASVIQFQTRIRGRKARLQYGTLLRNAKVLSPILSGITASEVRERASKQVTEQQPDSSTQKIPTPLIRNEFTVPKEGDRVDGAEEVDMCSLIA</sequence>
<keyword evidence="5 7" id="KW-0505">Motor protein</keyword>
<dbReference type="SMART" id="SM00015">
    <property type="entry name" value="IQ"/>
    <property type="match status" value="5"/>
</dbReference>
<dbReference type="SMART" id="SM00242">
    <property type="entry name" value="MYSc"/>
    <property type="match status" value="1"/>
</dbReference>
<dbReference type="GO" id="GO:0005737">
    <property type="term" value="C:cytoplasm"/>
    <property type="evidence" value="ECO:0007669"/>
    <property type="project" value="TreeGrafter"/>
</dbReference>
<dbReference type="Pfam" id="PF00612">
    <property type="entry name" value="IQ"/>
    <property type="match status" value="3"/>
</dbReference>
<dbReference type="Gene3D" id="3.40.850.10">
    <property type="entry name" value="Kinesin motor domain"/>
    <property type="match status" value="2"/>
</dbReference>
<dbReference type="GO" id="GO:0016459">
    <property type="term" value="C:myosin complex"/>
    <property type="evidence" value="ECO:0007669"/>
    <property type="project" value="UniProtKB-KW"/>
</dbReference>
<evidence type="ECO:0000259" key="9">
    <source>
        <dbReference type="PROSITE" id="PS51456"/>
    </source>
</evidence>
<proteinExistence type="inferred from homology"/>
<dbReference type="Proteomes" id="UP000677054">
    <property type="component" value="Unassembled WGS sequence"/>
</dbReference>
<dbReference type="AlphaFoldDB" id="A0A7R8XAB8"/>
<dbReference type="EMBL" id="LR900706">
    <property type="protein sequence ID" value="CAD7246623.1"/>
    <property type="molecule type" value="Genomic_DNA"/>
</dbReference>
<name>A0A7R8XAB8_9CRUS</name>
<dbReference type="Gene3D" id="1.20.120.720">
    <property type="entry name" value="Myosin VI head, motor domain, U50 subdomain"/>
    <property type="match status" value="1"/>
</dbReference>
<evidence type="ECO:0000313" key="10">
    <source>
        <dbReference type="EMBL" id="CAD7246623.1"/>
    </source>
</evidence>
<dbReference type="PANTHER" id="PTHR13140">
    <property type="entry name" value="MYOSIN"/>
    <property type="match status" value="1"/>
</dbReference>
<dbReference type="InterPro" id="IPR000048">
    <property type="entry name" value="IQ_motif_EF-hand-BS"/>
</dbReference>
<evidence type="ECO:0000256" key="6">
    <source>
        <dbReference type="ARBA" id="ARBA00023203"/>
    </source>
</evidence>
<dbReference type="PRINTS" id="PR00193">
    <property type="entry name" value="MYOSINHEAVY"/>
</dbReference>